<evidence type="ECO:0000256" key="1">
    <source>
        <dbReference type="ARBA" id="ARBA00022741"/>
    </source>
</evidence>
<organism evidence="6 7">
    <name type="scientific">Flaviflexus salsibiostraticola</name>
    <dbReference type="NCBI Taxonomy" id="1282737"/>
    <lineage>
        <taxon>Bacteria</taxon>
        <taxon>Bacillati</taxon>
        <taxon>Actinomycetota</taxon>
        <taxon>Actinomycetes</taxon>
        <taxon>Actinomycetales</taxon>
        <taxon>Actinomycetaceae</taxon>
        <taxon>Flaviflexus</taxon>
    </lineage>
</organism>
<dbReference type="GO" id="GO:0003676">
    <property type="term" value="F:nucleic acid binding"/>
    <property type="evidence" value="ECO:0007669"/>
    <property type="project" value="InterPro"/>
</dbReference>
<keyword evidence="7" id="KW-1185">Reference proteome</keyword>
<keyword evidence="1" id="KW-0547">Nucleotide-binding</keyword>
<dbReference type="InterPro" id="IPR006555">
    <property type="entry name" value="ATP-dep_Helicase_C"/>
</dbReference>
<accession>A0A3S8ZBX0</accession>
<dbReference type="Proteomes" id="UP000270021">
    <property type="component" value="Chromosome"/>
</dbReference>
<sequence length="594" mass="63779">MAEAVYDALDGGGHLLVQAGTGTGKSMGYLVPVAMWCAKTGGRAIVSTATLALQRQITQEDAPRVVDAVAEATGVRVKTALLKGWQNYACLKRINQDGQEALFGDGEATRMGEQVVRARQWALESETGDRDALVPGVPDLVWRQISVSKQECDGRECPLFTECFPEKARQAAMEADIVITNHAMLGVQSSGIEVLPPAGAIVVDEAHDLVGRVTNQLTIRIGSSDISRISRMMRGLGKLDSEFVRHGDSLLAALKDVDGRMRLIPDSVRESLGAMARALKESCESEQWAKAFMKDVDDLLADDGCVVWASEQTLYGAPLDVAGPIADKIFAERATVLTSATLEVGGSFKPMAHQVGLAFPSQGPWEGIDVGSPFDYGRQGILYVGADLPPPGRDGQSDEALERMAELIRSSGGGALGLFSSRRGAEAAAEYLRKHLDVPILCQGEDQLSTLVDQFKADEHSCLIGTLSLWQGIDIPGPACRLVLIDRIPFPRPDDPVSQARTEQISRHGGNGFMQVSATHAAILLAQAAGRLLRSTSDRGVVAVFDSRLLTKAYGAYLRAGMPPMWPTSDLEIAKTSLERLSQSLVTTEQSSRA</sequence>
<keyword evidence="3" id="KW-0067">ATP-binding</keyword>
<dbReference type="SUPFAM" id="SSF52540">
    <property type="entry name" value="P-loop containing nucleoside triphosphate hydrolases"/>
    <property type="match status" value="1"/>
</dbReference>
<dbReference type="InterPro" id="IPR011545">
    <property type="entry name" value="DEAD/DEAH_box_helicase_dom"/>
</dbReference>
<protein>
    <submittedName>
        <fullName evidence="6">ATP-dependent DNA helicase</fullName>
    </submittedName>
</protein>
<keyword evidence="6" id="KW-0347">Helicase</keyword>
<name>A0A3S8ZBX0_9ACTO</name>
<evidence type="ECO:0000259" key="5">
    <source>
        <dbReference type="PROSITE" id="PS51193"/>
    </source>
</evidence>
<dbReference type="Pfam" id="PF13307">
    <property type="entry name" value="Helicase_C_2"/>
    <property type="match status" value="1"/>
</dbReference>
<dbReference type="Gene3D" id="3.40.50.300">
    <property type="entry name" value="P-loop containing nucleotide triphosphate hydrolases"/>
    <property type="match status" value="2"/>
</dbReference>
<dbReference type="KEGG" id="fsl:EJO69_00405"/>
<feature type="domain" description="Helicase ATP-binding" evidence="5">
    <location>
        <begin position="1"/>
        <end position="258"/>
    </location>
</feature>
<dbReference type="GO" id="GO:0003678">
    <property type="term" value="F:DNA helicase activity"/>
    <property type="evidence" value="ECO:0007669"/>
    <property type="project" value="TreeGrafter"/>
</dbReference>
<comment type="similarity">
    <text evidence="4">Belongs to the helicase family. DinG subfamily.</text>
</comment>
<dbReference type="GO" id="GO:0016818">
    <property type="term" value="F:hydrolase activity, acting on acid anhydrides, in phosphorus-containing anhydrides"/>
    <property type="evidence" value="ECO:0007669"/>
    <property type="project" value="InterPro"/>
</dbReference>
<dbReference type="PANTHER" id="PTHR11472">
    <property type="entry name" value="DNA REPAIR DEAD HELICASE RAD3/XP-D SUBFAMILY MEMBER"/>
    <property type="match status" value="1"/>
</dbReference>
<gene>
    <name evidence="6" type="ORF">EJO69_00405</name>
</gene>
<evidence type="ECO:0000256" key="2">
    <source>
        <dbReference type="ARBA" id="ARBA00022801"/>
    </source>
</evidence>
<dbReference type="InterPro" id="IPR014013">
    <property type="entry name" value="Helic_SF1/SF2_ATP-bd_DinG/Rad3"/>
</dbReference>
<evidence type="ECO:0000313" key="6">
    <source>
        <dbReference type="EMBL" id="AZN30998.1"/>
    </source>
</evidence>
<dbReference type="PROSITE" id="PS51193">
    <property type="entry name" value="HELICASE_ATP_BIND_2"/>
    <property type="match status" value="1"/>
</dbReference>
<dbReference type="PANTHER" id="PTHR11472:SF34">
    <property type="entry name" value="REGULATOR OF TELOMERE ELONGATION HELICASE 1"/>
    <property type="match status" value="1"/>
</dbReference>
<dbReference type="AlphaFoldDB" id="A0A3S8ZBX0"/>
<dbReference type="InterPro" id="IPR045028">
    <property type="entry name" value="DinG/Rad3-like"/>
</dbReference>
<keyword evidence="2" id="KW-0378">Hydrolase</keyword>
<dbReference type="Pfam" id="PF00270">
    <property type="entry name" value="DEAD"/>
    <property type="match status" value="1"/>
</dbReference>
<dbReference type="SMART" id="SM00491">
    <property type="entry name" value="HELICc2"/>
    <property type="match status" value="1"/>
</dbReference>
<reference evidence="6 7" key="1">
    <citation type="submission" date="2018-12" db="EMBL/GenBank/DDBJ databases">
        <title>Complete genome sequence of Flaviflexus salsibiostraticola KCTC 33148.</title>
        <authorList>
            <person name="Bae J.-W."/>
        </authorList>
    </citation>
    <scope>NUCLEOTIDE SEQUENCE [LARGE SCALE GENOMIC DNA]</scope>
    <source>
        <strain evidence="6 7">KCTC 33148</strain>
    </source>
</reference>
<evidence type="ECO:0000256" key="4">
    <source>
        <dbReference type="ARBA" id="ARBA00038058"/>
    </source>
</evidence>
<dbReference type="InterPro" id="IPR027417">
    <property type="entry name" value="P-loop_NTPase"/>
</dbReference>
<proteinExistence type="inferred from homology"/>
<evidence type="ECO:0000256" key="3">
    <source>
        <dbReference type="ARBA" id="ARBA00022840"/>
    </source>
</evidence>
<dbReference type="GO" id="GO:0005524">
    <property type="term" value="F:ATP binding"/>
    <property type="evidence" value="ECO:0007669"/>
    <property type="project" value="UniProtKB-KW"/>
</dbReference>
<dbReference type="EMBL" id="CP034438">
    <property type="protein sequence ID" value="AZN30998.1"/>
    <property type="molecule type" value="Genomic_DNA"/>
</dbReference>
<dbReference type="GO" id="GO:0006139">
    <property type="term" value="P:nucleobase-containing compound metabolic process"/>
    <property type="evidence" value="ECO:0007669"/>
    <property type="project" value="InterPro"/>
</dbReference>
<dbReference type="OrthoDB" id="9805194at2"/>
<evidence type="ECO:0000313" key="7">
    <source>
        <dbReference type="Proteomes" id="UP000270021"/>
    </source>
</evidence>